<accession>A0A4Q7MWI6</accession>
<proteinExistence type="predicted"/>
<gene>
    <name evidence="4" type="ORF">EV199_4328</name>
</gene>
<dbReference type="GO" id="GO:0005975">
    <property type="term" value="P:carbohydrate metabolic process"/>
    <property type="evidence" value="ECO:0007669"/>
    <property type="project" value="InterPro"/>
</dbReference>
<protein>
    <submittedName>
        <fullName evidence="4">Peptidoglycan/xylan/chitin deacetylase (PgdA/CDA1 family)</fullName>
    </submittedName>
</protein>
<dbReference type="InterPro" id="IPR050248">
    <property type="entry name" value="Polysacc_deacetylase_ArnD"/>
</dbReference>
<sequence length="225" mass="26293">MYYLVKTPWWLRKLYPRCTWKIPVKKQDKVLYLTFDDGPHPEATPYVLDTLKQWNAMATFFCIGKNVVKYPELYKRILDEGHRTGNHTFNHLNGWKTSDTKYIEDILETARYVDADLFRPPYGRITQFQSKVLTGTDTYKQAGRKFRVIMWDVLSADFDKRITADRCAFNVTAKAEPGSIVVFHDSEKAFPRMREALPKVLHYFSEQGFRFETIPASNDGETVVS</sequence>
<dbReference type="GO" id="GO:0016020">
    <property type="term" value="C:membrane"/>
    <property type="evidence" value="ECO:0007669"/>
    <property type="project" value="TreeGrafter"/>
</dbReference>
<keyword evidence="1" id="KW-0479">Metal-binding</keyword>
<dbReference type="Pfam" id="PF01522">
    <property type="entry name" value="Polysacc_deac_1"/>
    <property type="match status" value="1"/>
</dbReference>
<comment type="caution">
    <text evidence="4">The sequence shown here is derived from an EMBL/GenBank/DDBJ whole genome shotgun (WGS) entry which is preliminary data.</text>
</comment>
<dbReference type="Gene3D" id="3.20.20.370">
    <property type="entry name" value="Glycoside hydrolase/deacetylase"/>
    <property type="match status" value="1"/>
</dbReference>
<evidence type="ECO:0000256" key="2">
    <source>
        <dbReference type="ARBA" id="ARBA00022801"/>
    </source>
</evidence>
<dbReference type="GO" id="GO:0046872">
    <property type="term" value="F:metal ion binding"/>
    <property type="evidence" value="ECO:0007669"/>
    <property type="project" value="UniProtKB-KW"/>
</dbReference>
<dbReference type="InterPro" id="IPR011330">
    <property type="entry name" value="Glyco_hydro/deAcase_b/a-brl"/>
</dbReference>
<dbReference type="Proteomes" id="UP000293874">
    <property type="component" value="Unassembled WGS sequence"/>
</dbReference>
<keyword evidence="2" id="KW-0378">Hydrolase</keyword>
<dbReference type="PANTHER" id="PTHR10587">
    <property type="entry name" value="GLYCOSYL TRANSFERASE-RELATED"/>
    <property type="match status" value="1"/>
</dbReference>
<dbReference type="GO" id="GO:0016810">
    <property type="term" value="F:hydrolase activity, acting on carbon-nitrogen (but not peptide) bonds"/>
    <property type="evidence" value="ECO:0007669"/>
    <property type="project" value="InterPro"/>
</dbReference>
<keyword evidence="5" id="KW-1185">Reference proteome</keyword>
<dbReference type="RefSeq" id="WP_130542825.1">
    <property type="nucleotide sequence ID" value="NZ_CP042431.1"/>
</dbReference>
<dbReference type="PROSITE" id="PS51677">
    <property type="entry name" value="NODB"/>
    <property type="match status" value="1"/>
</dbReference>
<dbReference type="CDD" id="cd10959">
    <property type="entry name" value="CE4_NodB_like_3"/>
    <property type="match status" value="1"/>
</dbReference>
<dbReference type="InterPro" id="IPR002509">
    <property type="entry name" value="NODB_dom"/>
</dbReference>
<dbReference type="AlphaFoldDB" id="A0A4Q7MWI6"/>
<evidence type="ECO:0000256" key="1">
    <source>
        <dbReference type="ARBA" id="ARBA00022723"/>
    </source>
</evidence>
<evidence type="ECO:0000313" key="5">
    <source>
        <dbReference type="Proteomes" id="UP000293874"/>
    </source>
</evidence>
<organism evidence="4 5">
    <name type="scientific">Pseudobacter ginsenosidimutans</name>
    <dbReference type="NCBI Taxonomy" id="661488"/>
    <lineage>
        <taxon>Bacteria</taxon>
        <taxon>Pseudomonadati</taxon>
        <taxon>Bacteroidota</taxon>
        <taxon>Chitinophagia</taxon>
        <taxon>Chitinophagales</taxon>
        <taxon>Chitinophagaceae</taxon>
        <taxon>Pseudobacter</taxon>
    </lineage>
</organism>
<dbReference type="OrthoDB" id="9812065at2"/>
<dbReference type="PANTHER" id="PTHR10587:SF133">
    <property type="entry name" value="CHITIN DEACETYLASE 1-RELATED"/>
    <property type="match status" value="1"/>
</dbReference>
<reference evidence="4 5" key="1">
    <citation type="submission" date="2019-02" db="EMBL/GenBank/DDBJ databases">
        <title>Genomic Encyclopedia of Type Strains, Phase IV (KMG-IV): sequencing the most valuable type-strain genomes for metagenomic binning, comparative biology and taxonomic classification.</title>
        <authorList>
            <person name="Goeker M."/>
        </authorList>
    </citation>
    <scope>NUCLEOTIDE SEQUENCE [LARGE SCALE GENOMIC DNA]</scope>
    <source>
        <strain evidence="4 5">DSM 18116</strain>
    </source>
</reference>
<evidence type="ECO:0000259" key="3">
    <source>
        <dbReference type="PROSITE" id="PS51677"/>
    </source>
</evidence>
<dbReference type="EMBL" id="SGXA01000002">
    <property type="protein sequence ID" value="RZS72409.1"/>
    <property type="molecule type" value="Genomic_DNA"/>
</dbReference>
<name>A0A4Q7MWI6_9BACT</name>
<feature type="domain" description="NodB homology" evidence="3">
    <location>
        <begin position="29"/>
        <end position="212"/>
    </location>
</feature>
<evidence type="ECO:0000313" key="4">
    <source>
        <dbReference type="EMBL" id="RZS72409.1"/>
    </source>
</evidence>
<dbReference type="SUPFAM" id="SSF88713">
    <property type="entry name" value="Glycoside hydrolase/deacetylase"/>
    <property type="match status" value="1"/>
</dbReference>